<reference evidence="2" key="1">
    <citation type="submission" date="2021-04" db="EMBL/GenBank/DDBJ databases">
        <authorList>
            <consortium name="Molecular Ecology Group"/>
        </authorList>
    </citation>
    <scope>NUCLEOTIDE SEQUENCE</scope>
</reference>
<protein>
    <recommendedName>
        <fullName evidence="1">Acyl-ACP thioesterase-like C-terminal domain-containing protein</fullName>
    </recommendedName>
</protein>
<dbReference type="PANTHER" id="PTHR34487">
    <property type="entry name" value="ACYL-ACP THIOESTERASE"/>
    <property type="match status" value="1"/>
</dbReference>
<dbReference type="AlphaFoldDB" id="A0A8S3Z7I3"/>
<comment type="caution">
    <text evidence="2">The sequence shown here is derived from an EMBL/GenBank/DDBJ whole genome shotgun (WGS) entry which is preliminary data.</text>
</comment>
<name>A0A8S3Z7I3_9EUPU</name>
<feature type="domain" description="Acyl-ACP thioesterase-like C-terminal" evidence="1">
    <location>
        <begin position="179"/>
        <end position="279"/>
    </location>
</feature>
<gene>
    <name evidence="2" type="ORF">CUNI_LOCUS10627</name>
</gene>
<dbReference type="Proteomes" id="UP000678393">
    <property type="component" value="Unassembled WGS sequence"/>
</dbReference>
<evidence type="ECO:0000313" key="3">
    <source>
        <dbReference type="Proteomes" id="UP000678393"/>
    </source>
</evidence>
<dbReference type="OrthoDB" id="5975054at2759"/>
<keyword evidence="3" id="KW-1185">Reference proteome</keyword>
<dbReference type="InterPro" id="IPR049427">
    <property type="entry name" value="Acyl-ACP_TE_C"/>
</dbReference>
<dbReference type="SUPFAM" id="SSF54637">
    <property type="entry name" value="Thioesterase/thiol ester dehydrase-isomerase"/>
    <property type="match status" value="2"/>
</dbReference>
<sequence length="291" mass="33263">MAVQLLDYRCEIDETNIKAACYFPGISYDDFDRAGNISPWKISRMFESGRSILFRRFNYLDVSELKGDNAFTHFILGSHYTFDPCLWNMFSKDKNFPFKVTSELINLGQKSIAFKEVIINLLDNKQLASYTGKLVYIDRKTKRPKNYPSWHSLKYSHAPTDNDVNISVNVTYIPETAFTWKFVVMPSDIDNNGHTNQASYIRFFLDTAEMARCAKHLHHFTSDICLYPITTLSIMYKKEILCGQEVSASVWESEAKPSILNFALKKSGSNEGDDLAVVATASFRDNPSSKL</sequence>
<dbReference type="EMBL" id="CAJHNH020001946">
    <property type="protein sequence ID" value="CAG5125069.1"/>
    <property type="molecule type" value="Genomic_DNA"/>
</dbReference>
<evidence type="ECO:0000313" key="2">
    <source>
        <dbReference type="EMBL" id="CAG5125069.1"/>
    </source>
</evidence>
<dbReference type="Pfam" id="PF20791">
    <property type="entry name" value="Acyl-ACP_TE_C"/>
    <property type="match status" value="1"/>
</dbReference>
<accession>A0A8S3Z7I3</accession>
<dbReference type="InterPro" id="IPR029069">
    <property type="entry name" value="HotDog_dom_sf"/>
</dbReference>
<evidence type="ECO:0000259" key="1">
    <source>
        <dbReference type="Pfam" id="PF20791"/>
    </source>
</evidence>
<proteinExistence type="predicted"/>
<dbReference type="PANTHER" id="PTHR34487:SF1">
    <property type="entry name" value="ACYL-ACP THIOESTERASE"/>
    <property type="match status" value="1"/>
</dbReference>
<organism evidence="2 3">
    <name type="scientific">Candidula unifasciata</name>
    <dbReference type="NCBI Taxonomy" id="100452"/>
    <lineage>
        <taxon>Eukaryota</taxon>
        <taxon>Metazoa</taxon>
        <taxon>Spiralia</taxon>
        <taxon>Lophotrochozoa</taxon>
        <taxon>Mollusca</taxon>
        <taxon>Gastropoda</taxon>
        <taxon>Heterobranchia</taxon>
        <taxon>Euthyneura</taxon>
        <taxon>Panpulmonata</taxon>
        <taxon>Eupulmonata</taxon>
        <taxon>Stylommatophora</taxon>
        <taxon>Helicina</taxon>
        <taxon>Helicoidea</taxon>
        <taxon>Geomitridae</taxon>
        <taxon>Candidula</taxon>
    </lineage>
</organism>
<dbReference type="Gene3D" id="3.10.129.10">
    <property type="entry name" value="Hotdog Thioesterase"/>
    <property type="match status" value="2"/>
</dbReference>